<accession>A0A4Q2KYV1</accession>
<dbReference type="CDD" id="cd02970">
    <property type="entry name" value="PRX_like2"/>
    <property type="match status" value="1"/>
</dbReference>
<dbReference type="PANTHER" id="PTHR28630">
    <property type="match status" value="1"/>
</dbReference>
<evidence type="ECO:0000259" key="1">
    <source>
        <dbReference type="Pfam" id="PF00578"/>
    </source>
</evidence>
<gene>
    <name evidence="2" type="ORF">ESP51_12610</name>
</gene>
<dbReference type="PANTHER" id="PTHR28630:SF3">
    <property type="entry name" value="PEROXIREDOXIN-LIKE 2C"/>
    <property type="match status" value="1"/>
</dbReference>
<organism evidence="2 3">
    <name type="scientific">Agromyces albus</name>
    <dbReference type="NCBI Taxonomy" id="205332"/>
    <lineage>
        <taxon>Bacteria</taxon>
        <taxon>Bacillati</taxon>
        <taxon>Actinomycetota</taxon>
        <taxon>Actinomycetes</taxon>
        <taxon>Micrococcales</taxon>
        <taxon>Microbacteriaceae</taxon>
        <taxon>Agromyces</taxon>
    </lineage>
</organism>
<dbReference type="EMBL" id="SDPN01000023">
    <property type="protein sequence ID" value="RXZ69082.1"/>
    <property type="molecule type" value="Genomic_DNA"/>
</dbReference>
<feature type="domain" description="Alkyl hydroperoxide reductase subunit C/ Thiol specific antioxidant" evidence="1">
    <location>
        <begin position="34"/>
        <end position="191"/>
    </location>
</feature>
<dbReference type="GO" id="GO:0016209">
    <property type="term" value="F:antioxidant activity"/>
    <property type="evidence" value="ECO:0007669"/>
    <property type="project" value="InterPro"/>
</dbReference>
<sequence>MTDVDELVRAAEARWLAAFESGPTEPPSRVLVRGDTAPDAELADTSGALRRLSEFWAAGPALVMFWRHFGCSCGMDRAHRLVEELDEYHAAGLQVVIVGQGEPERASVYGSKHGITVPLLVDPTADVYRAYGVGHYQPEQALFDAPAEYLAHSRETGQSFLTARRAQGRPPVDDPWRAAAEFVIDQAGIVRLGYSYQYCEDYPDPRVLTAAAHLAHNPGG</sequence>
<dbReference type="OrthoDB" id="9809746at2"/>
<dbReference type="AlphaFoldDB" id="A0A4Q2KYV1"/>
<dbReference type="SUPFAM" id="SSF52833">
    <property type="entry name" value="Thioredoxin-like"/>
    <property type="match status" value="1"/>
</dbReference>
<dbReference type="InterPro" id="IPR036249">
    <property type="entry name" value="Thioredoxin-like_sf"/>
</dbReference>
<dbReference type="InterPro" id="IPR000866">
    <property type="entry name" value="AhpC/TSA"/>
</dbReference>
<evidence type="ECO:0000313" key="2">
    <source>
        <dbReference type="EMBL" id="RXZ69082.1"/>
    </source>
</evidence>
<protein>
    <submittedName>
        <fullName evidence="2">AhpC/TSA family protein</fullName>
    </submittedName>
</protein>
<name>A0A4Q2KYV1_9MICO</name>
<comment type="caution">
    <text evidence="2">The sequence shown here is derived from an EMBL/GenBank/DDBJ whole genome shotgun (WGS) entry which is preliminary data.</text>
</comment>
<dbReference type="Proteomes" id="UP000293865">
    <property type="component" value="Unassembled WGS sequence"/>
</dbReference>
<dbReference type="Gene3D" id="3.40.30.10">
    <property type="entry name" value="Glutaredoxin"/>
    <property type="match status" value="1"/>
</dbReference>
<dbReference type="GO" id="GO:0016491">
    <property type="term" value="F:oxidoreductase activity"/>
    <property type="evidence" value="ECO:0007669"/>
    <property type="project" value="InterPro"/>
</dbReference>
<dbReference type="RefSeq" id="WP_129521249.1">
    <property type="nucleotide sequence ID" value="NZ_SDPN01000023.1"/>
</dbReference>
<dbReference type="Pfam" id="PF00578">
    <property type="entry name" value="AhpC-TSA"/>
    <property type="match status" value="1"/>
</dbReference>
<reference evidence="2 3" key="1">
    <citation type="submission" date="2019-01" db="EMBL/GenBank/DDBJ databases">
        <title>Agromyces.</title>
        <authorList>
            <person name="Li J."/>
        </authorList>
    </citation>
    <scope>NUCLEOTIDE SEQUENCE [LARGE SCALE GENOMIC DNA]</scope>
    <source>
        <strain evidence="2 3">DSM 15934</strain>
    </source>
</reference>
<keyword evidence="3" id="KW-1185">Reference proteome</keyword>
<proteinExistence type="predicted"/>
<dbReference type="InterPro" id="IPR032801">
    <property type="entry name" value="PXL2A/B/C"/>
</dbReference>
<evidence type="ECO:0000313" key="3">
    <source>
        <dbReference type="Proteomes" id="UP000293865"/>
    </source>
</evidence>